<dbReference type="GO" id="GO:0006508">
    <property type="term" value="P:proteolysis"/>
    <property type="evidence" value="ECO:0007669"/>
    <property type="project" value="UniProtKB-KW"/>
</dbReference>
<dbReference type="GO" id="GO:0004222">
    <property type="term" value="F:metalloendopeptidase activity"/>
    <property type="evidence" value="ECO:0007669"/>
    <property type="project" value="InterPro"/>
</dbReference>
<dbReference type="InterPro" id="IPR024079">
    <property type="entry name" value="MetalloPept_cat_dom_sf"/>
</dbReference>
<evidence type="ECO:0000256" key="2">
    <source>
        <dbReference type="ARBA" id="ARBA00022670"/>
    </source>
</evidence>
<evidence type="ECO:0000256" key="3">
    <source>
        <dbReference type="ARBA" id="ARBA00022723"/>
    </source>
</evidence>
<protein>
    <submittedName>
        <fullName evidence="9">Metallo ase</fullName>
    </submittedName>
</protein>
<accession>A0A9P5A8Q9</accession>
<evidence type="ECO:0000256" key="7">
    <source>
        <dbReference type="RuleBase" id="RU003435"/>
    </source>
</evidence>
<organism evidence="9 10">
    <name type="scientific">Fusarium beomiforme</name>
    <dbReference type="NCBI Taxonomy" id="44412"/>
    <lineage>
        <taxon>Eukaryota</taxon>
        <taxon>Fungi</taxon>
        <taxon>Dikarya</taxon>
        <taxon>Ascomycota</taxon>
        <taxon>Pezizomycotina</taxon>
        <taxon>Sordariomycetes</taxon>
        <taxon>Hypocreomycetidae</taxon>
        <taxon>Hypocreales</taxon>
        <taxon>Nectriaceae</taxon>
        <taxon>Fusarium</taxon>
        <taxon>Fusarium burgessii species complex</taxon>
    </lineage>
</organism>
<dbReference type="Gene3D" id="1.10.1370.10">
    <property type="entry name" value="Neurolysin, domain 3"/>
    <property type="match status" value="1"/>
</dbReference>
<keyword evidence="4 7" id="KW-0378">Hydrolase</keyword>
<dbReference type="SUPFAM" id="SSF55486">
    <property type="entry name" value="Metalloproteases ('zincins'), catalytic domain"/>
    <property type="match status" value="1"/>
</dbReference>
<dbReference type="InterPro" id="IPR001567">
    <property type="entry name" value="Pept_M3A_M3B_dom"/>
</dbReference>
<dbReference type="GO" id="GO:0006518">
    <property type="term" value="P:peptide metabolic process"/>
    <property type="evidence" value="ECO:0007669"/>
    <property type="project" value="TreeGrafter"/>
</dbReference>
<evidence type="ECO:0000256" key="5">
    <source>
        <dbReference type="ARBA" id="ARBA00022833"/>
    </source>
</evidence>
<dbReference type="Gene3D" id="1.20.1050.40">
    <property type="entry name" value="Endopeptidase. Chain P, domain 1"/>
    <property type="match status" value="1"/>
</dbReference>
<dbReference type="GO" id="GO:0046872">
    <property type="term" value="F:metal ion binding"/>
    <property type="evidence" value="ECO:0007669"/>
    <property type="project" value="UniProtKB-UniRule"/>
</dbReference>
<dbReference type="InterPro" id="IPR045090">
    <property type="entry name" value="Pept_M3A_M3B"/>
</dbReference>
<keyword evidence="6 7" id="KW-0482">Metalloprotease</keyword>
<comment type="cofactor">
    <cofactor evidence="7">
        <name>Zn(2+)</name>
        <dbReference type="ChEBI" id="CHEBI:29105"/>
    </cofactor>
    <text evidence="7">Binds 1 zinc ion.</text>
</comment>
<proteinExistence type="inferred from homology"/>
<dbReference type="EMBL" id="PVQB02000706">
    <property type="protein sequence ID" value="KAF4334296.1"/>
    <property type="molecule type" value="Genomic_DNA"/>
</dbReference>
<reference evidence="9" key="2">
    <citation type="submission" date="2020-02" db="EMBL/GenBank/DDBJ databases">
        <title>Identification and distribution of gene clusters putatively required for synthesis of sphingolipid metabolism inhibitors in phylogenetically diverse species of the filamentous fungus Fusarium.</title>
        <authorList>
            <person name="Kim H.-S."/>
            <person name="Busman M."/>
            <person name="Brown D.W."/>
            <person name="Divon H."/>
            <person name="Uhlig S."/>
            <person name="Proctor R.H."/>
        </authorList>
    </citation>
    <scope>NUCLEOTIDE SEQUENCE</scope>
    <source>
        <strain evidence="9">NRRL 25174</strain>
    </source>
</reference>
<reference evidence="9" key="1">
    <citation type="journal article" date="2017" name="Mycologia">
        <title>Fusarium algeriense, sp. nov., a novel toxigenic crown rot pathogen of durum wheat from Algeria is nested in the Fusarium burgessii species complex.</title>
        <authorList>
            <person name="Laraba I."/>
            <person name="Keddad A."/>
            <person name="Boureghda H."/>
            <person name="Abdallah N."/>
            <person name="Vaughan M.M."/>
            <person name="Proctor R.H."/>
            <person name="Busman M."/>
            <person name="O'Donnell K."/>
        </authorList>
    </citation>
    <scope>NUCLEOTIDE SEQUENCE</scope>
    <source>
        <strain evidence="9">NRRL 25174</strain>
    </source>
</reference>
<sequence length="685" mass="79935">MDSNSLPQHLPVLIPADRILPTMKRIVEKYNDVRERIIQNVDVQSASFDNVIQPLVNMDNQTQGDIAVIAMLRYASPDRASCQASEEACTLINEDLAAFTARADFWCLLKAAKERSEGASLNFEAQKYLDKLFLEFKQFGHDTLQPDQIQEYLERRNRIDKMRRQYNQRLREDTGGLWLSLDELTDVPQHDLNRFIKHPEKDEMRFVRFSAADTLAVYRSASKSATRKKMYICDANNLSQNAELFRDIVVQRDLNARLLGYESHAAYRLRKRLMKSPAQVEGLLNDLEDKLLAQGQQDMKYLVELKKEVTRENPDDSDGDVDAIFPWDYWYYAHVAQQRQHVNQQRLAEYFPLQHVIAVMLEMFSEFLELRFSPISIEQLEGSTWHPDVEAWAVWDDREESKGEFIGYLYMDLLARDNKYKGNQNVNLQCGYLREDGTRVYPATILIQIVSLFHELGHGIHDLVARTNCVTFHGHRSPPDFAEALSVMLEKWCWMEPELKRLALHYTSFDPQLKEKWLREHPGEDLPPARIPNDMIERLAQGRKMTRSLWYLRQMVYARFDMAVHNPKSHDELLDMDFTKIFHELMEKLWIVRAPEPEDQGYPHADLGHLVSGYDAGYYSYLSAHVFAAELFQSTFLRDPRSVSAWERYRKGILEFGGSRDELELLQEYLGHTPTAEALLRNILQ</sequence>
<evidence type="ECO:0000256" key="4">
    <source>
        <dbReference type="ARBA" id="ARBA00022801"/>
    </source>
</evidence>
<keyword evidence="3 7" id="KW-0479">Metal-binding</keyword>
<comment type="caution">
    <text evidence="9">The sequence shown here is derived from an EMBL/GenBank/DDBJ whole genome shotgun (WGS) entry which is preliminary data.</text>
</comment>
<evidence type="ECO:0000256" key="6">
    <source>
        <dbReference type="ARBA" id="ARBA00023049"/>
    </source>
</evidence>
<dbReference type="InterPro" id="IPR024080">
    <property type="entry name" value="Neurolysin/TOP_N"/>
</dbReference>
<dbReference type="PANTHER" id="PTHR11804">
    <property type="entry name" value="PROTEASE M3 THIMET OLIGOPEPTIDASE-RELATED"/>
    <property type="match status" value="1"/>
</dbReference>
<comment type="similarity">
    <text evidence="1 7">Belongs to the peptidase M3 family.</text>
</comment>
<dbReference type="CDD" id="cd06455">
    <property type="entry name" value="M3A_TOP"/>
    <property type="match status" value="1"/>
</dbReference>
<keyword evidence="5 7" id="KW-0862">Zinc</keyword>
<dbReference type="Gene3D" id="3.40.390.10">
    <property type="entry name" value="Collagenase (Catalytic Domain)"/>
    <property type="match status" value="1"/>
</dbReference>
<keyword evidence="2 7" id="KW-0645">Protease</keyword>
<dbReference type="AlphaFoldDB" id="A0A9P5A8Q9"/>
<dbReference type="Proteomes" id="UP000730481">
    <property type="component" value="Unassembled WGS sequence"/>
</dbReference>
<dbReference type="InterPro" id="IPR024077">
    <property type="entry name" value="Neurolysin/TOP_dom2"/>
</dbReference>
<evidence type="ECO:0000256" key="1">
    <source>
        <dbReference type="ARBA" id="ARBA00006040"/>
    </source>
</evidence>
<dbReference type="PANTHER" id="PTHR11804:SF84">
    <property type="entry name" value="SACCHAROLYSIN"/>
    <property type="match status" value="1"/>
</dbReference>
<evidence type="ECO:0000259" key="8">
    <source>
        <dbReference type="Pfam" id="PF01432"/>
    </source>
</evidence>
<name>A0A9P5A8Q9_9HYPO</name>
<feature type="domain" description="Peptidase M3A/M3B catalytic" evidence="8">
    <location>
        <begin position="218"/>
        <end position="682"/>
    </location>
</feature>
<gene>
    <name evidence="9" type="ORF">FBEOM_11881</name>
</gene>
<dbReference type="OrthoDB" id="534666at2759"/>
<evidence type="ECO:0000313" key="10">
    <source>
        <dbReference type="Proteomes" id="UP000730481"/>
    </source>
</evidence>
<keyword evidence="10" id="KW-1185">Reference proteome</keyword>
<dbReference type="Pfam" id="PF01432">
    <property type="entry name" value="Peptidase_M3"/>
    <property type="match status" value="1"/>
</dbReference>
<dbReference type="GO" id="GO:0005758">
    <property type="term" value="C:mitochondrial intermembrane space"/>
    <property type="evidence" value="ECO:0007669"/>
    <property type="project" value="TreeGrafter"/>
</dbReference>
<evidence type="ECO:0000313" key="9">
    <source>
        <dbReference type="EMBL" id="KAF4334296.1"/>
    </source>
</evidence>